<dbReference type="GO" id="GO:0006535">
    <property type="term" value="P:cysteine biosynthetic process from serine"/>
    <property type="evidence" value="ECO:0007669"/>
    <property type="project" value="InterPro"/>
</dbReference>
<dbReference type="InterPro" id="IPR050214">
    <property type="entry name" value="Cys_Synth/Cystath_Beta-Synth"/>
</dbReference>
<organism evidence="6">
    <name type="scientific">freshwater metagenome</name>
    <dbReference type="NCBI Taxonomy" id="449393"/>
    <lineage>
        <taxon>unclassified sequences</taxon>
        <taxon>metagenomes</taxon>
        <taxon>ecological metagenomes</taxon>
    </lineage>
</organism>
<dbReference type="EMBL" id="CAFBOF010000004">
    <property type="protein sequence ID" value="CAB4970749.1"/>
    <property type="molecule type" value="Genomic_DNA"/>
</dbReference>
<dbReference type="InterPro" id="IPR001216">
    <property type="entry name" value="P-phosphate_BS"/>
</dbReference>
<dbReference type="Gene3D" id="3.40.50.1100">
    <property type="match status" value="2"/>
</dbReference>
<dbReference type="CDD" id="cd01561">
    <property type="entry name" value="CBS_like"/>
    <property type="match status" value="1"/>
</dbReference>
<evidence type="ECO:0000313" key="6">
    <source>
        <dbReference type="EMBL" id="CAB4970749.1"/>
    </source>
</evidence>
<dbReference type="InterPro" id="IPR001926">
    <property type="entry name" value="TrpB-like_PALP"/>
</dbReference>
<evidence type="ECO:0000313" key="7">
    <source>
        <dbReference type="EMBL" id="CAB5015673.1"/>
    </source>
</evidence>
<protein>
    <submittedName>
        <fullName evidence="6">Unannotated protein</fullName>
    </submittedName>
</protein>
<comment type="similarity">
    <text evidence="2">Belongs to the cysteine synthase/cystathionine beta-synthase family.</text>
</comment>
<evidence type="ECO:0000313" key="5">
    <source>
        <dbReference type="EMBL" id="CAB4736411.1"/>
    </source>
</evidence>
<reference evidence="6" key="1">
    <citation type="submission" date="2020-05" db="EMBL/GenBank/DDBJ databases">
        <authorList>
            <person name="Chiriac C."/>
            <person name="Salcher M."/>
            <person name="Ghai R."/>
            <person name="Kavagutti S V."/>
        </authorList>
    </citation>
    <scope>NUCLEOTIDE SEQUENCE</scope>
</reference>
<name>A0A6J7LXR3_9ZZZZ</name>
<keyword evidence="3" id="KW-0663">Pyridoxal phosphate</keyword>
<dbReference type="PROSITE" id="PS00901">
    <property type="entry name" value="CYS_SYNTHASE"/>
    <property type="match status" value="1"/>
</dbReference>
<dbReference type="Pfam" id="PF00291">
    <property type="entry name" value="PALP"/>
    <property type="match status" value="1"/>
</dbReference>
<evidence type="ECO:0000256" key="1">
    <source>
        <dbReference type="ARBA" id="ARBA00001933"/>
    </source>
</evidence>
<dbReference type="SUPFAM" id="SSF53686">
    <property type="entry name" value="Tryptophan synthase beta subunit-like PLP-dependent enzymes"/>
    <property type="match status" value="1"/>
</dbReference>
<evidence type="ECO:0000259" key="4">
    <source>
        <dbReference type="Pfam" id="PF00291"/>
    </source>
</evidence>
<gene>
    <name evidence="5" type="ORF">UFOPK2683_01611</name>
    <name evidence="6" type="ORF">UFOPK3897_00407</name>
    <name evidence="7" type="ORF">UFOPK4121_00318</name>
</gene>
<accession>A0A6J7LXR3</accession>
<dbReference type="AlphaFoldDB" id="A0A6J7LXR3"/>
<evidence type="ECO:0000256" key="2">
    <source>
        <dbReference type="ARBA" id="ARBA00007103"/>
    </source>
</evidence>
<dbReference type="InterPro" id="IPR036052">
    <property type="entry name" value="TrpB-like_PALP_sf"/>
</dbReference>
<evidence type="ECO:0000256" key="3">
    <source>
        <dbReference type="ARBA" id="ARBA00022898"/>
    </source>
</evidence>
<dbReference type="FunFam" id="3.40.50.1100:FF:000003">
    <property type="entry name" value="Cystathionine beta-synthase"/>
    <property type="match status" value="1"/>
</dbReference>
<comment type="cofactor">
    <cofactor evidence="1">
        <name>pyridoxal 5'-phosphate</name>
        <dbReference type="ChEBI" id="CHEBI:597326"/>
    </cofactor>
</comment>
<proteinExistence type="inferred from homology"/>
<sequence>MARYENILGAIGNTPLVGISQLSPNPDVRIYAKLEGQNPGGSAKDRIALKMVELAERDGLLNPGDTIIEPSSGNTGIGLALVSRLRGYSLRVVMPDNVSVERRQLLEIFGAQVITSPGSEGSNGAIRLAEKLATEDPYLKMLFQYGNPANPLAHYEGTGPEIWRDCPEVDVFVAGLGTSGTLMGAGRYLKEQNSAIKVVAVEPPAGELVQGLRSLDDGFIPPIFDPEILDRKFIVRPLESIEWLRRLLDDCGVFAGVSSGASIAGSVKIAEEMDSGTIVTVLPDGGWKYLSSGAWTDELDVVEERATRINFW</sequence>
<dbReference type="EMBL" id="CAEZYK010000140">
    <property type="protein sequence ID" value="CAB4736411.1"/>
    <property type="molecule type" value="Genomic_DNA"/>
</dbReference>
<feature type="domain" description="Tryptophan synthase beta chain-like PALP" evidence="4">
    <location>
        <begin position="8"/>
        <end position="284"/>
    </location>
</feature>
<dbReference type="EMBL" id="CAFBPQ010000005">
    <property type="protein sequence ID" value="CAB5015673.1"/>
    <property type="molecule type" value="Genomic_DNA"/>
</dbReference>
<dbReference type="PANTHER" id="PTHR10314">
    <property type="entry name" value="CYSTATHIONINE BETA-SYNTHASE"/>
    <property type="match status" value="1"/>
</dbReference>